<organism evidence="1 2">
    <name type="scientific">Candidatus Phaeomarinibacter ectocarpi</name>
    <dbReference type="NCBI Taxonomy" id="1458461"/>
    <lineage>
        <taxon>Bacteria</taxon>
        <taxon>Pseudomonadati</taxon>
        <taxon>Pseudomonadota</taxon>
        <taxon>Alphaproteobacteria</taxon>
        <taxon>Hyphomicrobiales</taxon>
        <taxon>Parvibaculaceae</taxon>
        <taxon>Candidatus Phaeomarinibacter</taxon>
    </lineage>
</organism>
<proteinExistence type="predicted"/>
<evidence type="ECO:0000313" key="2">
    <source>
        <dbReference type="Proteomes" id="UP000032160"/>
    </source>
</evidence>
<name>X5M7N4_9HYPH</name>
<dbReference type="HOGENOM" id="CLU_1458786_0_0_5"/>
<dbReference type="AlphaFoldDB" id="X5M7N4"/>
<reference evidence="1 2" key="1">
    <citation type="journal article" date="2014" name="Front. Genet.">
        <title>Genome and metabolic network of "Candidatus Phaeomarinobacter ectocarpi" Ec32, a new candidate genus of Alphaproteobacteria frequently associated with brown algae.</title>
        <authorList>
            <person name="Dittami S.M."/>
            <person name="Barbeyron T."/>
            <person name="Boyen C."/>
            <person name="Cambefort J."/>
            <person name="Collet G."/>
            <person name="Delage L."/>
            <person name="Gobet A."/>
            <person name="Groisillier A."/>
            <person name="Leblanc C."/>
            <person name="Michel G."/>
            <person name="Scornet D."/>
            <person name="Siegel A."/>
            <person name="Tapia J.E."/>
            <person name="Tonon T."/>
        </authorList>
    </citation>
    <scope>NUCLEOTIDE SEQUENCE [LARGE SCALE GENOMIC DNA]</scope>
    <source>
        <strain evidence="1 2">Ec32</strain>
    </source>
</reference>
<accession>X5M7N4</accession>
<keyword evidence="2" id="KW-1185">Reference proteome</keyword>
<dbReference type="Proteomes" id="UP000032160">
    <property type="component" value="Chromosome I"/>
</dbReference>
<gene>
    <name evidence="1" type="ORF">BN1012_Phect974</name>
</gene>
<dbReference type="EMBL" id="HG966617">
    <property type="protein sequence ID" value="CDO59188.1"/>
    <property type="molecule type" value="Genomic_DNA"/>
</dbReference>
<dbReference type="KEGG" id="pect:BN1012_Phect974"/>
<evidence type="ECO:0000313" key="1">
    <source>
        <dbReference type="EMBL" id="CDO59188.1"/>
    </source>
</evidence>
<sequence length="185" mass="20393">MLLSGSTGTANAQGAASEACSGLGLKIESHISGDIPLGGPISLASRRAVDRDVTMEDDIAARLANLGFKIDDNAFWQFVYETDNQHPKRDPNFTIRSEVQGGREPEAVGQYRFDRDGDVCSPLSTYTMDFEVLDEGARVVWRGHATYTTRTQEPVADKERLTERLISAFRSDLKQSHNLSGRGRD</sequence>
<protein>
    <submittedName>
        <fullName evidence="1">Uncharacterized protein</fullName>
    </submittedName>
</protein>